<dbReference type="SUPFAM" id="SSF47413">
    <property type="entry name" value="lambda repressor-like DNA-binding domains"/>
    <property type="match status" value="1"/>
</dbReference>
<dbReference type="GO" id="GO:0003700">
    <property type="term" value="F:DNA-binding transcription factor activity"/>
    <property type="evidence" value="ECO:0007669"/>
    <property type="project" value="TreeGrafter"/>
</dbReference>
<dbReference type="Pfam" id="PF01381">
    <property type="entry name" value="HTH_3"/>
    <property type="match status" value="1"/>
</dbReference>
<dbReference type="CDD" id="cd02209">
    <property type="entry name" value="cupin_XRE_C"/>
    <property type="match status" value="1"/>
</dbReference>
<dbReference type="InterPro" id="IPR011051">
    <property type="entry name" value="RmlC_Cupin_sf"/>
</dbReference>
<dbReference type="EMBL" id="VFML01000001">
    <property type="protein sequence ID" value="TQJ02685.1"/>
    <property type="molecule type" value="Genomic_DNA"/>
</dbReference>
<dbReference type="GO" id="GO:0005829">
    <property type="term" value="C:cytosol"/>
    <property type="evidence" value="ECO:0007669"/>
    <property type="project" value="TreeGrafter"/>
</dbReference>
<dbReference type="Proteomes" id="UP000320876">
    <property type="component" value="Unassembled WGS sequence"/>
</dbReference>
<evidence type="ECO:0000256" key="1">
    <source>
        <dbReference type="ARBA" id="ARBA00023125"/>
    </source>
</evidence>
<name>A0A542DI45_AMYCI</name>
<dbReference type="SUPFAM" id="SSF51182">
    <property type="entry name" value="RmlC-like cupins"/>
    <property type="match status" value="1"/>
</dbReference>
<dbReference type="GO" id="GO:0003677">
    <property type="term" value="F:DNA binding"/>
    <property type="evidence" value="ECO:0007669"/>
    <property type="project" value="UniProtKB-KW"/>
</dbReference>
<dbReference type="Gene3D" id="2.60.120.10">
    <property type="entry name" value="Jelly Rolls"/>
    <property type="match status" value="1"/>
</dbReference>
<evidence type="ECO:0000313" key="3">
    <source>
        <dbReference type="EMBL" id="TQJ02685.1"/>
    </source>
</evidence>
<feature type="domain" description="HTH cro/C1-type" evidence="2">
    <location>
        <begin position="15"/>
        <end position="69"/>
    </location>
</feature>
<evidence type="ECO:0000313" key="4">
    <source>
        <dbReference type="Proteomes" id="UP000320876"/>
    </source>
</evidence>
<dbReference type="PANTHER" id="PTHR46797">
    <property type="entry name" value="HTH-TYPE TRANSCRIPTIONAL REGULATOR"/>
    <property type="match status" value="1"/>
</dbReference>
<comment type="caution">
    <text evidence="3">The sequence shown here is derived from an EMBL/GenBank/DDBJ whole genome shotgun (WGS) entry which is preliminary data.</text>
</comment>
<keyword evidence="4" id="KW-1185">Reference proteome</keyword>
<dbReference type="InterPro" id="IPR001387">
    <property type="entry name" value="Cro/C1-type_HTH"/>
</dbReference>
<dbReference type="InterPro" id="IPR014710">
    <property type="entry name" value="RmlC-like_jellyroll"/>
</dbReference>
<dbReference type="PROSITE" id="PS50943">
    <property type="entry name" value="HTH_CROC1"/>
    <property type="match status" value="1"/>
</dbReference>
<dbReference type="PANTHER" id="PTHR46797:SF1">
    <property type="entry name" value="METHYLPHOSPHONATE SYNTHASE"/>
    <property type="match status" value="1"/>
</dbReference>
<dbReference type="InterPro" id="IPR050807">
    <property type="entry name" value="TransReg_Diox_bact_type"/>
</dbReference>
<dbReference type="InterPro" id="IPR010982">
    <property type="entry name" value="Lambda_DNA-bd_dom_sf"/>
</dbReference>
<accession>A0A542DI45</accession>
<dbReference type="CDD" id="cd00093">
    <property type="entry name" value="HTH_XRE"/>
    <property type="match status" value="1"/>
</dbReference>
<gene>
    <name evidence="3" type="ORF">FB471_2423</name>
</gene>
<dbReference type="SMART" id="SM00530">
    <property type="entry name" value="HTH_XRE"/>
    <property type="match status" value="1"/>
</dbReference>
<dbReference type="Gene3D" id="1.10.260.40">
    <property type="entry name" value="lambda repressor-like DNA-binding domains"/>
    <property type="match status" value="1"/>
</dbReference>
<organism evidence="3 4">
    <name type="scientific">Amycolatopsis cihanbeyliensis</name>
    <dbReference type="NCBI Taxonomy" id="1128664"/>
    <lineage>
        <taxon>Bacteria</taxon>
        <taxon>Bacillati</taxon>
        <taxon>Actinomycetota</taxon>
        <taxon>Actinomycetes</taxon>
        <taxon>Pseudonocardiales</taxon>
        <taxon>Pseudonocardiaceae</taxon>
        <taxon>Amycolatopsis</taxon>
    </lineage>
</organism>
<keyword evidence="1" id="KW-0238">DNA-binding</keyword>
<dbReference type="AlphaFoldDB" id="A0A542DI45"/>
<sequence>MLIRMDMAQVVGGNVQRLRSAAGISLADLAAAGGISKTTLHGIEQGQGNPTLSTLWALATALHVPLGDLLEAPAAPAEVVRAADERPYARGAAVGARMLHRIPVHGTVEVYEVEIDQAGQDSAAHLPGVQECLVLTSGRITTGPADAPAELAAGDSIRFDGAHPHVYRGHGGHNRGILLMLYTER</sequence>
<proteinExistence type="predicted"/>
<protein>
    <submittedName>
        <fullName evidence="3">XRE family transcriptional regulator</fullName>
    </submittedName>
</protein>
<reference evidence="3 4" key="1">
    <citation type="submission" date="2019-06" db="EMBL/GenBank/DDBJ databases">
        <title>Sequencing the genomes of 1000 actinobacteria strains.</title>
        <authorList>
            <person name="Klenk H.-P."/>
        </authorList>
    </citation>
    <scope>NUCLEOTIDE SEQUENCE [LARGE SCALE GENOMIC DNA]</scope>
    <source>
        <strain evidence="3 4">DSM 45679</strain>
    </source>
</reference>
<evidence type="ECO:0000259" key="2">
    <source>
        <dbReference type="PROSITE" id="PS50943"/>
    </source>
</evidence>